<dbReference type="EMBL" id="WMJY01000006">
    <property type="protein sequence ID" value="MTH29106.1"/>
    <property type="molecule type" value="Genomic_DNA"/>
</dbReference>
<gene>
    <name evidence="2" type="ORF">GJV77_04120</name>
</gene>
<comment type="caution">
    <text evidence="2">The sequence shown here is derived from an EMBL/GenBank/DDBJ whole genome shotgun (WGS) entry which is preliminary data.</text>
</comment>
<dbReference type="AlphaFoldDB" id="A0A7K1GJW0"/>
<evidence type="ECO:0008006" key="4">
    <source>
        <dbReference type="Google" id="ProtNLM"/>
    </source>
</evidence>
<keyword evidence="1" id="KW-0472">Membrane</keyword>
<feature type="transmembrane region" description="Helical" evidence="1">
    <location>
        <begin position="23"/>
        <end position="40"/>
    </location>
</feature>
<sequence length="122" mass="14009">MQDSRKNDTKLFIPAQEVKDGKTMAVIAHITVIGCLIAIFMNMDQKNKYAGFYIKQAFGVHLLFYALAYFVGMFDSWMITSAFFLCFFILWVFSFVGALSNEIKVLPTVGVYFQKWFNKLSA</sequence>
<proteinExistence type="predicted"/>
<dbReference type="RefSeq" id="WP_155035085.1">
    <property type="nucleotide sequence ID" value="NZ_JAYMMG010000011.1"/>
</dbReference>
<keyword evidence="3" id="KW-1185">Reference proteome</keyword>
<dbReference type="OrthoDB" id="6400719at2"/>
<evidence type="ECO:0000313" key="3">
    <source>
        <dbReference type="Proteomes" id="UP000488936"/>
    </source>
</evidence>
<dbReference type="PROSITE" id="PS51257">
    <property type="entry name" value="PROKAR_LIPOPROTEIN"/>
    <property type="match status" value="1"/>
</dbReference>
<feature type="transmembrane region" description="Helical" evidence="1">
    <location>
        <begin position="52"/>
        <end position="71"/>
    </location>
</feature>
<name>A0A7K1GJW0_9FLAO</name>
<reference evidence="2 3" key="1">
    <citation type="journal article" date="2006" name="Int. J. Syst. Evol. Microbiol.">
        <title>Myroides pelagicus sp. nov., isolated from seawater in Thailand.</title>
        <authorList>
            <person name="Yoon J."/>
            <person name="Maneerat S."/>
            <person name="Kawai F."/>
            <person name="Yokota A."/>
        </authorList>
    </citation>
    <scope>NUCLEOTIDE SEQUENCE [LARGE SCALE GENOMIC DNA]</scope>
    <source>
        <strain evidence="2 3">SM1T</strain>
    </source>
</reference>
<feature type="transmembrane region" description="Helical" evidence="1">
    <location>
        <begin position="77"/>
        <end position="99"/>
    </location>
</feature>
<evidence type="ECO:0000313" key="2">
    <source>
        <dbReference type="EMBL" id="MTH29106.1"/>
    </source>
</evidence>
<keyword evidence="1" id="KW-1133">Transmembrane helix</keyword>
<dbReference type="Proteomes" id="UP000488936">
    <property type="component" value="Unassembled WGS sequence"/>
</dbReference>
<accession>A0A7K1GJW0</accession>
<evidence type="ECO:0000256" key="1">
    <source>
        <dbReference type="SAM" id="Phobius"/>
    </source>
</evidence>
<organism evidence="2 3">
    <name type="scientific">Myroides pelagicus</name>
    <dbReference type="NCBI Taxonomy" id="270914"/>
    <lineage>
        <taxon>Bacteria</taxon>
        <taxon>Pseudomonadati</taxon>
        <taxon>Bacteroidota</taxon>
        <taxon>Flavobacteriia</taxon>
        <taxon>Flavobacteriales</taxon>
        <taxon>Flavobacteriaceae</taxon>
        <taxon>Myroides</taxon>
    </lineage>
</organism>
<keyword evidence="1" id="KW-0812">Transmembrane</keyword>
<protein>
    <recommendedName>
        <fullName evidence="4">DUF4870 domain-containing protein</fullName>
    </recommendedName>
</protein>